<reference evidence="1 2" key="1">
    <citation type="submission" date="2016-02" db="EMBL/GenBank/DDBJ databases">
        <title>Genome analysis of coral dinoflagellate symbionts highlights evolutionary adaptations to a symbiotic lifestyle.</title>
        <authorList>
            <person name="Aranda M."/>
            <person name="Li Y."/>
            <person name="Liew Y.J."/>
            <person name="Baumgarten S."/>
            <person name="Simakov O."/>
            <person name="Wilson M."/>
            <person name="Piel J."/>
            <person name="Ashoor H."/>
            <person name="Bougouffa S."/>
            <person name="Bajic V.B."/>
            <person name="Ryu T."/>
            <person name="Ravasi T."/>
            <person name="Bayer T."/>
            <person name="Micklem G."/>
            <person name="Kim H."/>
            <person name="Bhak J."/>
            <person name="Lajeunesse T.C."/>
            <person name="Voolstra C.R."/>
        </authorList>
    </citation>
    <scope>NUCLEOTIDE SEQUENCE [LARGE SCALE GENOMIC DNA]</scope>
    <source>
        <strain evidence="1 2">CCMP2467</strain>
    </source>
</reference>
<comment type="caution">
    <text evidence="1">The sequence shown here is derived from an EMBL/GenBank/DDBJ whole genome shotgun (WGS) entry which is preliminary data.</text>
</comment>
<dbReference type="PANTHER" id="PTHR19446">
    <property type="entry name" value="REVERSE TRANSCRIPTASES"/>
    <property type="match status" value="1"/>
</dbReference>
<keyword evidence="1" id="KW-0808">Transferase</keyword>
<accession>A0A1Q9BZE0</accession>
<dbReference type="PROSITE" id="PS50878">
    <property type="entry name" value="RT_POL"/>
    <property type="match status" value="1"/>
</dbReference>
<evidence type="ECO:0000313" key="2">
    <source>
        <dbReference type="Proteomes" id="UP000186817"/>
    </source>
</evidence>
<proteinExistence type="predicted"/>
<dbReference type="GO" id="GO:0003964">
    <property type="term" value="F:RNA-directed DNA polymerase activity"/>
    <property type="evidence" value="ECO:0007669"/>
    <property type="project" value="UniProtKB-KW"/>
</dbReference>
<dbReference type="Pfam" id="PF00078">
    <property type="entry name" value="RVT_1"/>
    <property type="match status" value="1"/>
</dbReference>
<dbReference type="EMBL" id="LSRX01002164">
    <property type="protein sequence ID" value="OLP76033.1"/>
    <property type="molecule type" value="Genomic_DNA"/>
</dbReference>
<name>A0A1Q9BZE0_SYMMI</name>
<dbReference type="OrthoDB" id="406737at2759"/>
<sequence>MSTGPYPLLSPGLSSTLAAGRAIFDLGQSRIREPCLQRSQGWVDCYQDPQNCAICHQLAPQVALLSLTQFGQWLWQTGCLDRPLMMLGFESAQAAVYISDSSQCTYRCVSDTGSKPPRLGDAWAAADIMNNGQEQNDLTLAETATDGSLPIWPILASIHFHDHVESDLQAHALERSQNRILVLTWKAGGLSSNLWQESHWGDKVAPSFITAQWSVYTSPSTDNKEARGTFVHAKGTSLTDHVLMRAAQTDKRAKQSKPIDLGIAAWPQAPPRAWNHWAVVQACRNPDDPCVAALRELVKARVDRSHDITSLNQMLIQCASEVFPPSKCPNRLALWQAPSMAVGIKGMWAACRQWKQLAKAPSSNALQTARAYQTFKQAHKAFKQAGKVCKKQWFNERIGDIQAATRSGDARALFAGVRAVAPKQSKIKVQLRDSKGQLQSAGEQIQQLEAHYRKLYAADADPKVAGETRAPVTLHIEPADMTRALAQLSPHKATPIGQATNSIWRIASDIVSPVLCTLAARWKRIPDEWRHAWLVLVPKVPRPVSLRNLRPIGLTEPSGRAYARLLQQKLRHHACEYLKDTSQFAYMPGREAAFAINRVSQHCTFVQMKTSHVHRTVADRQECAPAAEPHFAGIQLSLDLSNAFDLVNWRLLDRALLDANVEEELRNQVMSWYSEVTYFIEHLNRKTHVTAQQGLRQGCQLAPLLWAISMGYVYKTVAKDTANPITPQWLQDNTSTYADDIHMMETARHRGSFIKRWLRQHRQATPDGDVLYFRTPRGTAYRIPIREQHTYLGVKISYHSMARHTTTHRLQAANGAWQRNFSSFRLLRAHEAKWHQQKTPAPSSTPFITGLRMVKMAYPLADTVDTGFDSGQTWHNIFNEIAARS</sequence>
<gene>
    <name evidence="1" type="ORF">AK812_SmicGene44086</name>
</gene>
<dbReference type="AlphaFoldDB" id="A0A1Q9BZE0"/>
<keyword evidence="1" id="KW-0548">Nucleotidyltransferase</keyword>
<dbReference type="Proteomes" id="UP000186817">
    <property type="component" value="Unassembled WGS sequence"/>
</dbReference>
<dbReference type="InterPro" id="IPR000477">
    <property type="entry name" value="RT_dom"/>
</dbReference>
<keyword evidence="1" id="KW-0695">RNA-directed DNA polymerase</keyword>
<protein>
    <submittedName>
        <fullName evidence="1">LINE-1 reverse transcriptase-like</fullName>
    </submittedName>
</protein>
<keyword evidence="2" id="KW-1185">Reference proteome</keyword>
<organism evidence="1 2">
    <name type="scientific">Symbiodinium microadriaticum</name>
    <name type="common">Dinoflagellate</name>
    <name type="synonym">Zooxanthella microadriatica</name>
    <dbReference type="NCBI Taxonomy" id="2951"/>
    <lineage>
        <taxon>Eukaryota</taxon>
        <taxon>Sar</taxon>
        <taxon>Alveolata</taxon>
        <taxon>Dinophyceae</taxon>
        <taxon>Suessiales</taxon>
        <taxon>Symbiodiniaceae</taxon>
        <taxon>Symbiodinium</taxon>
    </lineage>
</organism>
<evidence type="ECO:0000313" key="1">
    <source>
        <dbReference type="EMBL" id="OLP76033.1"/>
    </source>
</evidence>